<gene>
    <name evidence="3" type="ORF">Q4521_13515</name>
</gene>
<sequence length="120" mass="13613">MTEERRRYTRVDFDAEAAISQGGVSYPSKIVDVSLNGILLDTPDHYELRADTPADIFIRLSDETNIHMRATLVHSGTHVLGFHCDSIDMESITHLRRIIELNMDDPHASERVLAELITPR</sequence>
<evidence type="ECO:0000256" key="1">
    <source>
        <dbReference type="PIRNR" id="PIRNR028141"/>
    </source>
</evidence>
<keyword evidence="1" id="KW-0547">Nucleotide-binding</keyword>
<evidence type="ECO:0000313" key="3">
    <source>
        <dbReference type="EMBL" id="MDO6423493.1"/>
    </source>
</evidence>
<dbReference type="Gene3D" id="2.40.10.220">
    <property type="entry name" value="predicted glycosyltransferase like domains"/>
    <property type="match status" value="1"/>
</dbReference>
<evidence type="ECO:0000259" key="2">
    <source>
        <dbReference type="Pfam" id="PF07238"/>
    </source>
</evidence>
<dbReference type="PIRSF" id="PIRSF028141">
    <property type="entry name" value="C-di-GMP_BP_PA4608"/>
    <property type="match status" value="1"/>
</dbReference>
<comment type="caution">
    <text evidence="3">The sequence shown here is derived from an EMBL/GenBank/DDBJ whole genome shotgun (WGS) entry which is preliminary data.</text>
</comment>
<dbReference type="Pfam" id="PF07238">
    <property type="entry name" value="PilZ"/>
    <property type="match status" value="1"/>
</dbReference>
<organism evidence="3 4">
    <name type="scientific">Saccharophagus degradans</name>
    <dbReference type="NCBI Taxonomy" id="86304"/>
    <lineage>
        <taxon>Bacteria</taxon>
        <taxon>Pseudomonadati</taxon>
        <taxon>Pseudomonadota</taxon>
        <taxon>Gammaproteobacteria</taxon>
        <taxon>Cellvibrionales</taxon>
        <taxon>Cellvibrionaceae</taxon>
        <taxon>Saccharophagus</taxon>
    </lineage>
</organism>
<keyword evidence="1" id="KW-0973">c-di-GMP</keyword>
<dbReference type="InterPro" id="IPR009875">
    <property type="entry name" value="PilZ_domain"/>
</dbReference>
<dbReference type="Proteomes" id="UP001169760">
    <property type="component" value="Unassembled WGS sequence"/>
</dbReference>
<reference evidence="3" key="1">
    <citation type="submission" date="2023-07" db="EMBL/GenBank/DDBJ databases">
        <title>Genome content predicts the carbon catabolic preferences of heterotrophic bacteria.</title>
        <authorList>
            <person name="Gralka M."/>
        </authorList>
    </citation>
    <scope>NUCLEOTIDE SEQUENCE</scope>
    <source>
        <strain evidence="3">I3M17_2</strain>
    </source>
</reference>
<dbReference type="RefSeq" id="WP_303493149.1">
    <property type="nucleotide sequence ID" value="NZ_JAUOPB010000009.1"/>
</dbReference>
<dbReference type="InterPro" id="IPR027021">
    <property type="entry name" value="C-di-GMP_BP_PA4608"/>
</dbReference>
<name>A0AAW7XAF1_9GAMM</name>
<dbReference type="EMBL" id="JAUOPB010000009">
    <property type="protein sequence ID" value="MDO6423493.1"/>
    <property type="molecule type" value="Genomic_DNA"/>
</dbReference>
<proteinExistence type="predicted"/>
<dbReference type="AlphaFoldDB" id="A0AAW7XAF1"/>
<dbReference type="SUPFAM" id="SSF141371">
    <property type="entry name" value="PilZ domain-like"/>
    <property type="match status" value="1"/>
</dbReference>
<evidence type="ECO:0000313" key="4">
    <source>
        <dbReference type="Proteomes" id="UP001169760"/>
    </source>
</evidence>
<comment type="function">
    <text evidence="1">Binds the second messenger bis-(3'-5') cyclic dimeric guanosine monophosphate (c-di-GMP). Can bind two c-di-GMP molecules per monomer. May play a role in bacterial second-messenger regulated processes. Binding to c-di-GMP induces a conformational change of the C- and N-termini resulting in the exposure of a highly negative surface on one side of the protein to a possible effector protein.</text>
</comment>
<dbReference type="GO" id="GO:0035438">
    <property type="term" value="F:cyclic-di-GMP binding"/>
    <property type="evidence" value="ECO:0007669"/>
    <property type="project" value="InterPro"/>
</dbReference>
<protein>
    <recommendedName>
        <fullName evidence="1">Cyclic diguanosine monophosphate-binding protein</fullName>
        <shortName evidence="1">c-di-GMP-binding protein</shortName>
    </recommendedName>
    <alternativeName>
        <fullName evidence="1">Pilz domain-containing protein</fullName>
    </alternativeName>
</protein>
<comment type="subunit">
    <text evidence="1">Monomer in both c-di-GMP-bound and free forms.</text>
</comment>
<feature type="domain" description="PilZ" evidence="2">
    <location>
        <begin position="4"/>
        <end position="100"/>
    </location>
</feature>
<accession>A0AAW7XAF1</accession>